<dbReference type="Pfam" id="PF13639">
    <property type="entry name" value="zf-RING_2"/>
    <property type="match status" value="1"/>
</dbReference>
<dbReference type="PANTHER" id="PTHR47258">
    <property type="match status" value="1"/>
</dbReference>
<comment type="caution">
    <text evidence="3">The sequence shown here is derived from an EMBL/GenBank/DDBJ whole genome shotgun (WGS) entry which is preliminary data.</text>
</comment>
<keyword evidence="1" id="KW-0862">Zinc</keyword>
<evidence type="ECO:0000313" key="3">
    <source>
        <dbReference type="EMBL" id="PIN04180.1"/>
    </source>
</evidence>
<gene>
    <name evidence="3" type="ORF">CDL12_23290</name>
</gene>
<dbReference type="PANTHER" id="PTHR47258:SF3">
    <property type="entry name" value="F21J9.24-RELATED"/>
    <property type="match status" value="1"/>
</dbReference>
<dbReference type="InterPro" id="IPR013083">
    <property type="entry name" value="Znf_RING/FYVE/PHD"/>
</dbReference>
<dbReference type="Gene3D" id="3.30.40.10">
    <property type="entry name" value="Zinc/RING finger domain, C3HC4 (zinc finger)"/>
    <property type="match status" value="1"/>
</dbReference>
<dbReference type="PROSITE" id="PS50089">
    <property type="entry name" value="ZF_RING_2"/>
    <property type="match status" value="1"/>
</dbReference>
<dbReference type="InterPro" id="IPR044249">
    <property type="entry name" value="XERICO-like"/>
</dbReference>
<reference evidence="4" key="1">
    <citation type="journal article" date="2018" name="Gigascience">
        <title>Genome assembly of the Pink Ipe (Handroanthus impetiginosus, Bignoniaceae), a highly valued, ecologically keystone Neotropical timber forest tree.</title>
        <authorList>
            <person name="Silva-Junior O.B."/>
            <person name="Grattapaglia D."/>
            <person name="Novaes E."/>
            <person name="Collevatti R.G."/>
        </authorList>
    </citation>
    <scope>NUCLEOTIDE SEQUENCE [LARGE SCALE GENOMIC DNA]</scope>
    <source>
        <strain evidence="4">cv. UFG-1</strain>
    </source>
</reference>
<dbReference type="SUPFAM" id="SSF57850">
    <property type="entry name" value="RING/U-box"/>
    <property type="match status" value="1"/>
</dbReference>
<keyword evidence="4" id="KW-1185">Reference proteome</keyword>
<keyword evidence="1" id="KW-0479">Metal-binding</keyword>
<name>A0A2G9GGN7_9LAMI</name>
<evidence type="ECO:0000259" key="2">
    <source>
        <dbReference type="PROSITE" id="PS50089"/>
    </source>
</evidence>
<dbReference type="Proteomes" id="UP000231279">
    <property type="component" value="Unassembled WGS sequence"/>
</dbReference>
<feature type="domain" description="RING-type" evidence="2">
    <location>
        <begin position="65"/>
        <end position="106"/>
    </location>
</feature>
<sequence length="109" mass="12005">MGLSSFPSPADGLLQLLVMNTVMSLAFIKSIVRSAFHVVGAGNQDSGMEEYSSGGCAARNGSVRCLFVYRFEVDEEVSELSCEHFFHKGCLDKWFENQHSTCPLCRSTT</sequence>
<organism evidence="3 4">
    <name type="scientific">Handroanthus impetiginosus</name>
    <dbReference type="NCBI Taxonomy" id="429701"/>
    <lineage>
        <taxon>Eukaryota</taxon>
        <taxon>Viridiplantae</taxon>
        <taxon>Streptophyta</taxon>
        <taxon>Embryophyta</taxon>
        <taxon>Tracheophyta</taxon>
        <taxon>Spermatophyta</taxon>
        <taxon>Magnoliopsida</taxon>
        <taxon>eudicotyledons</taxon>
        <taxon>Gunneridae</taxon>
        <taxon>Pentapetalae</taxon>
        <taxon>asterids</taxon>
        <taxon>lamiids</taxon>
        <taxon>Lamiales</taxon>
        <taxon>Bignoniaceae</taxon>
        <taxon>Crescentiina</taxon>
        <taxon>Tabebuia alliance</taxon>
        <taxon>Handroanthus</taxon>
    </lineage>
</organism>
<dbReference type="STRING" id="429701.A0A2G9GGN7"/>
<keyword evidence="1" id="KW-0863">Zinc-finger</keyword>
<dbReference type="InterPro" id="IPR001841">
    <property type="entry name" value="Znf_RING"/>
</dbReference>
<dbReference type="AlphaFoldDB" id="A0A2G9GGN7"/>
<dbReference type="OrthoDB" id="8062037at2759"/>
<dbReference type="GO" id="GO:0008270">
    <property type="term" value="F:zinc ion binding"/>
    <property type="evidence" value="ECO:0007669"/>
    <property type="project" value="UniProtKB-KW"/>
</dbReference>
<dbReference type="EMBL" id="NKXS01005249">
    <property type="protein sequence ID" value="PIN04180.1"/>
    <property type="molecule type" value="Genomic_DNA"/>
</dbReference>
<proteinExistence type="predicted"/>
<evidence type="ECO:0000313" key="4">
    <source>
        <dbReference type="Proteomes" id="UP000231279"/>
    </source>
</evidence>
<protein>
    <recommendedName>
        <fullName evidence="2">RING-type domain-containing protein</fullName>
    </recommendedName>
</protein>
<accession>A0A2G9GGN7</accession>
<evidence type="ECO:0000256" key="1">
    <source>
        <dbReference type="PROSITE-ProRule" id="PRU00175"/>
    </source>
</evidence>